<protein>
    <submittedName>
        <fullName evidence="1">Uncharacterized protein</fullName>
    </submittedName>
</protein>
<comment type="caution">
    <text evidence="1">The sequence shown here is derived from an EMBL/GenBank/DDBJ whole genome shotgun (WGS) entry which is preliminary data.</text>
</comment>
<reference evidence="1 2" key="1">
    <citation type="submission" date="2015-08" db="EMBL/GenBank/DDBJ databases">
        <title>The genome of the Asian arowana (Scleropages formosus).</title>
        <authorList>
            <person name="Tan M.H."/>
            <person name="Gan H.M."/>
            <person name="Croft L.J."/>
            <person name="Austin C.M."/>
        </authorList>
    </citation>
    <scope>NUCLEOTIDE SEQUENCE [LARGE SCALE GENOMIC DNA]</scope>
    <source>
        <strain evidence="1">Aro1</strain>
    </source>
</reference>
<dbReference type="PANTHER" id="PTHR12496">
    <property type="entry name" value="CGI-41 METHYLTRANSFERASE"/>
    <property type="match status" value="1"/>
</dbReference>
<dbReference type="EMBL" id="JARO02008261">
    <property type="protein sequence ID" value="KPP62942.1"/>
    <property type="molecule type" value="Genomic_DNA"/>
</dbReference>
<dbReference type="PANTHER" id="PTHR12496:SF9">
    <property type="entry name" value="METHYLTRANSFERASE-LIKE PROTEIN 25-RELATED"/>
    <property type="match status" value="1"/>
</dbReference>
<name>A0A0P7YAD1_SCLFO</name>
<gene>
    <name evidence="1" type="ORF">Z043_118836</name>
</gene>
<organism evidence="1 2">
    <name type="scientific">Scleropages formosus</name>
    <name type="common">Asian bonytongue</name>
    <name type="synonym">Osteoglossum formosum</name>
    <dbReference type="NCBI Taxonomy" id="113540"/>
    <lineage>
        <taxon>Eukaryota</taxon>
        <taxon>Metazoa</taxon>
        <taxon>Chordata</taxon>
        <taxon>Craniata</taxon>
        <taxon>Vertebrata</taxon>
        <taxon>Euteleostomi</taxon>
        <taxon>Actinopterygii</taxon>
        <taxon>Neopterygii</taxon>
        <taxon>Teleostei</taxon>
        <taxon>Osteoglossocephala</taxon>
        <taxon>Osteoglossomorpha</taxon>
        <taxon>Osteoglossiformes</taxon>
        <taxon>Osteoglossidae</taxon>
        <taxon>Scleropages</taxon>
    </lineage>
</organism>
<dbReference type="Proteomes" id="UP000034805">
    <property type="component" value="Unassembled WGS sequence"/>
</dbReference>
<accession>A0A0P7YAD1</accession>
<dbReference type="InterPro" id="IPR052220">
    <property type="entry name" value="METTL25"/>
</dbReference>
<evidence type="ECO:0000313" key="1">
    <source>
        <dbReference type="EMBL" id="KPP62942.1"/>
    </source>
</evidence>
<sequence length="178" mass="20524">MEENVESHIGHLYRSHKFYGKRPVGGVWGFPMSQYLRDQAWFCGRNARMSACLALERVAVGKGLPTESLFYRAVFHVILQDHYNAFKSEKRVGNVYSKAGSFVDYVRKALRKLELDESKLSDSLVQSYHDKYRPRMKEMEAFNMLKVSLAPCIEGLILLDRLCYLKEQVNHCPQGPEG</sequence>
<evidence type="ECO:0000313" key="2">
    <source>
        <dbReference type="Proteomes" id="UP000034805"/>
    </source>
</evidence>
<dbReference type="AlphaFoldDB" id="A0A0P7YAD1"/>
<proteinExistence type="predicted"/>